<dbReference type="InterPro" id="IPR020894">
    <property type="entry name" value="Cadherin_CS"/>
</dbReference>
<feature type="disulfide bond" evidence="13">
    <location>
        <begin position="2260"/>
        <end position="2269"/>
    </location>
</feature>
<dbReference type="FunFam" id="2.10.25.10:FF:000006">
    <property type="entry name" value="Versican core protein-like isoform 1"/>
    <property type="match status" value="1"/>
</dbReference>
<evidence type="ECO:0000256" key="15">
    <source>
        <dbReference type="SAM" id="Phobius"/>
    </source>
</evidence>
<evidence type="ECO:0000256" key="4">
    <source>
        <dbReference type="ARBA" id="ARBA00022729"/>
    </source>
</evidence>
<feature type="domain" description="Cadherin" evidence="18">
    <location>
        <begin position="603"/>
        <end position="705"/>
    </location>
</feature>
<feature type="domain" description="Laminin G" evidence="16">
    <location>
        <begin position="2288"/>
        <end position="2472"/>
    </location>
</feature>
<feature type="domain" description="EGF-like" evidence="17">
    <location>
        <begin position="1900"/>
        <end position="1936"/>
    </location>
</feature>
<dbReference type="PROSITE" id="PS01187">
    <property type="entry name" value="EGF_CA"/>
    <property type="match status" value="1"/>
</dbReference>
<feature type="domain" description="Cadherin" evidence="18">
    <location>
        <begin position="158"/>
        <end position="320"/>
    </location>
</feature>
<dbReference type="PROSITE" id="PS00010">
    <property type="entry name" value="ASX_HYDROXYL"/>
    <property type="match status" value="4"/>
</dbReference>
<dbReference type="PANTHER" id="PTHR24026:SF51">
    <property type="entry name" value="PROTOCADHERIN-LIKE WING POLARITY PROTEIN STAN"/>
    <property type="match status" value="1"/>
</dbReference>
<evidence type="ECO:0000256" key="10">
    <source>
        <dbReference type="ARBA" id="ARBA00023157"/>
    </source>
</evidence>
<dbReference type="FunFam" id="2.60.40.60:FF:000037">
    <property type="entry name" value="FAT atypical cadherin 1"/>
    <property type="match status" value="1"/>
</dbReference>
<feature type="domain" description="Cadherin" evidence="18">
    <location>
        <begin position="1013"/>
        <end position="1114"/>
    </location>
</feature>
<evidence type="ECO:0000256" key="9">
    <source>
        <dbReference type="ARBA" id="ARBA00023136"/>
    </source>
</evidence>
<evidence type="ECO:0000259" key="18">
    <source>
        <dbReference type="PROSITE" id="PS50268"/>
    </source>
</evidence>
<evidence type="ECO:0000259" key="17">
    <source>
        <dbReference type="PROSITE" id="PS50026"/>
    </source>
</evidence>
<evidence type="ECO:0000313" key="19">
    <source>
        <dbReference type="Ensembl" id="ENSEBUP00000010269.1"/>
    </source>
</evidence>
<dbReference type="GO" id="GO:0007163">
    <property type="term" value="P:establishment or maintenance of cell polarity"/>
    <property type="evidence" value="ECO:0007669"/>
    <property type="project" value="UniProtKB-ARBA"/>
</dbReference>
<evidence type="ECO:0000256" key="13">
    <source>
        <dbReference type="PROSITE-ProRule" id="PRU00076"/>
    </source>
</evidence>
<accession>A0A8C4Q5V1</accession>
<feature type="compositionally biased region" description="Acidic residues" evidence="14">
    <location>
        <begin position="2937"/>
        <end position="2955"/>
    </location>
</feature>
<keyword evidence="2 13" id="KW-0245">EGF-like domain</keyword>
<feature type="domain" description="Cadherin" evidence="18">
    <location>
        <begin position="2"/>
        <end position="50"/>
    </location>
</feature>
<feature type="domain" description="Cadherin" evidence="18">
    <location>
        <begin position="435"/>
        <end position="545"/>
    </location>
</feature>
<dbReference type="FunFam" id="2.10.25.10:FF:000066">
    <property type="entry name" value="FAT atypical cadherin 4"/>
    <property type="match status" value="2"/>
</dbReference>
<dbReference type="SUPFAM" id="SSF49313">
    <property type="entry name" value="Cadherin-like"/>
    <property type="match status" value="17"/>
</dbReference>
<dbReference type="SUPFAM" id="SSF49899">
    <property type="entry name" value="Concanavalin A-like lectins/glucanases"/>
    <property type="match status" value="2"/>
</dbReference>
<feature type="domain" description="Cadherin" evidence="18">
    <location>
        <begin position="1429"/>
        <end position="1534"/>
    </location>
</feature>
<dbReference type="Pfam" id="PF12661">
    <property type="entry name" value="hEGF"/>
    <property type="match status" value="1"/>
</dbReference>
<dbReference type="GeneTree" id="ENSGT00940000155719"/>
<dbReference type="Gene3D" id="2.10.25.10">
    <property type="entry name" value="Laminin"/>
    <property type="match status" value="6"/>
</dbReference>
<comment type="caution">
    <text evidence="13">Lacks conserved residue(s) required for the propagation of feature annotation.</text>
</comment>
<feature type="disulfide bond" evidence="13">
    <location>
        <begin position="1926"/>
        <end position="1935"/>
    </location>
</feature>
<reference evidence="19" key="2">
    <citation type="submission" date="2025-09" db="UniProtKB">
        <authorList>
            <consortium name="Ensembl"/>
        </authorList>
    </citation>
    <scope>IDENTIFICATION</scope>
</reference>
<keyword evidence="4" id="KW-0732">Signal</keyword>
<sequence>MGALSLAGRLDRETRELYTLWARATDGGGLMARARIYVSVADVNDCSPLLIPEAYSAEVDEEVEPGTFVVAINASDSDEGPNGKLEFTVLSGDPEGIFMIDSDGVLTVAGHLDREHQASFGLLIAVCDLASQLHLRHTATARVSVTVRDINDHSPTFEETYLKTSVSERIPVGTTLLVVSAKDLDMGSNGEVEYVLGKGRNSAVAHLQAKQKNSGVVTSVVPQVPNSGIEQDDKAKANMREIYFKEIDEGTKGSSGKESDVPFKLNAITGELRLLAALNHKLMSEYHLVVKASDKGIPKRSTLVELVVSVTSTNDGAPTFIQSLYRATCSESTPPGTVVTRVSATDSDDGLNGEIRYKQGFNSVDDDDDDEGADSDFRLDPATGELWVARLLDREQKSEYRFRIQAVDNGKPARRGRTEVLVTILDDNDCIPTFGTSDNMVHILENEDAMHKLIAQVKAEDEDLGPGGQLTYALVEGNESGKFSVSPNGQVFLEGALDRELTQLHRLVITATDAGDVLFAVTAHDPDEGLNGVLAFSLEGSNPAFAINSRHGALTAARHLHSSHDGQTFVVAASDGASPPRRARTTLTVRMRKPTDFPRPSGFHGPRAFSLRENVAPGTIVTTVTASSHRRGPVTYGLAAGGNPQNAFSIDPRTGTISVARPLDREMIEMFELLVEARDSGFPPYSRYIPITVDIEDINDNAPDFQQLYCESEAAENAGPLAEVARVQATDPDAGQNGQIKYDINDGNDNGLFRIDPDTGVVGTTRSLDREQTSQHVLIVVARDGGHPSLEGNTTLVLNVRDANDNAPRFARLYTTFVSESAPIGATVIHLEAHDADEDDNGAVTFSLAEPTLPFMIHPNTGSLIVSQPLDRETRASYVVRVLARDPAWTVGSDIAITVTDVNDKVPTFEQSKYEVELPVPAEAGVVITRLRAVDLDEGVNSQVVYVMDSQSDAFRIDPASGDVFTVRRQAIGWPNHFTLLVSALDQGNPQHFSRTSLLIHLVPRNEKPPMFTQPHYFTPVAVSAPIGVSIFHLEANDPDEAGPVLFDAVGGNGTEVFVMQDNGWLVLARSIVGLIGHGFGIEARARDQGQPLLVSLATVEVLVTDDNRAGPTFVHGSLATTMAEDAKLGSSVARVSAMDDDKGINGKLSYYLHEPSEYFTVNPSSGIITLVNPLAQDVSDDYLLNVCAHDGAWQSRKACIDVTLGVTRSSNAPPAFSQSAYMATIAENITFGATVLIVQAVAATYGGLFSYEITGEGSREFTMHPSSGTLTTQAFLDFETVQSYELIAWACSGSSHASGHRDACSHAALYIAVTGVNEYGPLFAERTFQFTVPESAPVGHTIGTVYAYDGDAGVDGIVTYLLATDITPFRLDSVSGALYVLSPLDHKIIDFTFRVVAKNLGPVQSAGDVDEAIVMVKVTDSNDPPKFSTAIYSTQVSEAASPGTAIVTVSATDPDGQASITDLIYNIAEGNPENIFQIEPDTGHIILQRELDREVVPAYNLTVIAVDQGEPRATGQALVVVKVLDTNDNAPTLLTVRASVAENRPVGTLVSQLKVNDDDLPPNAKPFTFRLLPRHTDKAGRGLFRLRTGGKLTTARSLDRERISKVLLVVSVTDNGNPAQSSTATLTVTITDDNDNAPKPRQVDVLVYSFDGVFPGGFVGNVQPNDPDVADRYSCEITSPHRRQPHSFSLESSSCRLIAPGRRSQETFEIKIKGHDGKHPASDTTAHVIFGTFDNVTLENSILLRLSGSLVHFLGHNYRPFLRAARKSLKTQGAGLIIYACSESTENSPSSALFLAAAPRPPEDGQHLYLPPADLTAFFQAEASTLERASAAILESANYDPCEFGGPCHNGGHCYRRLSVEKAIRPVESPPLVLTSHRLLPPAVCECPEGFQGIFCESNIDECTSGPCHNGATCIDDIGTYHCTCGRGFEGFACEMDINECLENPCANDGLCENQPGNFFCHCSSGFSGPTCASHIDHCEISPCFNNGTCTDTGDGYTCDCPFGTEGQRCEVHSYGLAELSFLLFPPLEPAPATHVSLRFATTHSNGLLLFIAEPSSAEILALKNSSFLAAQLPTRFPFESLGHSLHFSQPLYSTSFFALEIKNGQLQLTYNLGGGAFKLKTKQLVTDGQFHTISVHRMGMEATLTLDECGKMQPPGHCHASLLGGGASRSLPSRAWVWVGGLGPKALDRLARGQLESHDFVGCLAGVSVNGVPLQPRRSLASHNVHTSCESPREPCASGPCLNGGSCVDMWSSFYCKCRDAFAGKFCERVASEHTALSLDGSSRLDFELTEAYKRQRLLQEVSSKSEGSRAPGNFGEFEVTFRTRSKNGVLAWIAEMQNVTALTVEAGQLVYIWMTGRSVRAKRRMAEKVVDDGTWHTIRLERVGHEGLHAILNGKTMWRDPDHSPKNFGGSGSTQLGIGGAPSGGLGLGPGYQGCIHSVRYNGMALPFSGHHPAVILKTFGSQQPTLGCSGPDLCGPGHPACAPGLLCVDRWLIRECELPGACSSSPCKNGGRCEPQPPNTFTCRCPQSHVGPICETPIICLAAQCPAATECQAYGEIFRCVLLEPDIGPISGSMPFWVLVLAACALGLLLLLIAALAACMHRRRHKQAEAEGHSGTAGTPSGAAFSGGLGANKLGHKEGISNSKKGHKIGPEGSSLDAYSAVPGSRAPDGMAKPDIIEGDAPYLIVDETDIGESAGEADPNRGGPLGWSGSPTPEHYDLEAASSIAPSDADVISHYRRFRPRTALRGPSPLPPVTSYIPPGPSLLHHHHHHHAYPTLSSAASGRLPCTGLDICPNYAASQSISSCLHSGTGVTTISAGMRPCELRTVSPVGPLGPPVGLSLAEVERLNSAGRRRRVRPSQASTVEACSSSEEGAARESGRPTHRSYGVARAFGSESSGSESESHDSFTCSEFETERPAERPLRTPLAQLAESDGADANDDEDDDDDDDDDDSSKSRPRLISAHRLRKARKAERFTTALPATFAWDALLNLSPNLGHYIDVCNDLAALSFEEPVRTEEVSVQDKPEQGADTCKQTPTILTSPNEPTVQETEEYI</sequence>
<proteinExistence type="predicted"/>
<keyword evidence="5" id="KW-0677">Repeat</keyword>
<dbReference type="PROSITE" id="PS00022">
    <property type="entry name" value="EGF_1"/>
    <property type="match status" value="6"/>
</dbReference>
<dbReference type="SMART" id="SM00112">
    <property type="entry name" value="CA"/>
    <property type="match status" value="16"/>
</dbReference>
<feature type="domain" description="EGF-like" evidence="17">
    <location>
        <begin position="2502"/>
        <end position="2539"/>
    </location>
</feature>
<evidence type="ECO:0000256" key="3">
    <source>
        <dbReference type="ARBA" id="ARBA00022692"/>
    </source>
</evidence>
<keyword evidence="20" id="KW-1185">Reference proteome</keyword>
<evidence type="ECO:0000256" key="8">
    <source>
        <dbReference type="ARBA" id="ARBA00022989"/>
    </source>
</evidence>
<dbReference type="InterPro" id="IPR001881">
    <property type="entry name" value="EGF-like_Ca-bd_dom"/>
</dbReference>
<dbReference type="Gene3D" id="2.60.40.60">
    <property type="entry name" value="Cadherins"/>
    <property type="match status" value="17"/>
</dbReference>
<evidence type="ECO:0000256" key="5">
    <source>
        <dbReference type="ARBA" id="ARBA00022737"/>
    </source>
</evidence>
<keyword evidence="9 15" id="KW-0472">Membrane</keyword>
<comment type="subcellular location">
    <subcellularLocation>
        <location evidence="1">Membrane</location>
        <topology evidence="1">Single-pass membrane protein</topology>
    </subcellularLocation>
</comment>
<dbReference type="InterPro" id="IPR002126">
    <property type="entry name" value="Cadherin-like_dom"/>
</dbReference>
<dbReference type="Pfam" id="PF02210">
    <property type="entry name" value="Laminin_G_2"/>
    <property type="match status" value="2"/>
</dbReference>
<feature type="domain" description="Laminin G" evidence="16">
    <location>
        <begin position="2013"/>
        <end position="2231"/>
    </location>
</feature>
<feature type="region of interest" description="Disordered" evidence="14">
    <location>
        <begin position="2697"/>
        <end position="2721"/>
    </location>
</feature>
<evidence type="ECO:0000256" key="1">
    <source>
        <dbReference type="ARBA" id="ARBA00004167"/>
    </source>
</evidence>
<feature type="compositionally biased region" description="Basic and acidic residues" evidence="14">
    <location>
        <begin position="2917"/>
        <end position="2926"/>
    </location>
</feature>
<dbReference type="PROSITE" id="PS50268">
    <property type="entry name" value="CADHERIN_2"/>
    <property type="match status" value="15"/>
</dbReference>
<dbReference type="PROSITE" id="PS50026">
    <property type="entry name" value="EGF_3"/>
    <property type="match status" value="6"/>
</dbReference>
<dbReference type="SMART" id="SM00179">
    <property type="entry name" value="EGF_CA"/>
    <property type="match status" value="5"/>
</dbReference>
<dbReference type="GO" id="GO:0005509">
    <property type="term" value="F:calcium ion binding"/>
    <property type="evidence" value="ECO:0007669"/>
    <property type="project" value="UniProtKB-UniRule"/>
</dbReference>
<protein>
    <recommendedName>
        <fullName evidence="21">Protocadherin Fat 4</fullName>
    </recommendedName>
</protein>
<dbReference type="CDD" id="cd00054">
    <property type="entry name" value="EGF_CA"/>
    <property type="match status" value="5"/>
</dbReference>
<feature type="domain" description="Cadherin" evidence="18">
    <location>
        <begin position="810"/>
        <end position="909"/>
    </location>
</feature>
<feature type="disulfide bond" evidence="13">
    <location>
        <begin position="1964"/>
        <end position="1973"/>
    </location>
</feature>
<keyword evidence="11" id="KW-0325">Glycoprotein</keyword>
<evidence type="ECO:0000256" key="14">
    <source>
        <dbReference type="SAM" id="MobiDB-lite"/>
    </source>
</evidence>
<keyword evidence="7" id="KW-0130">Cell adhesion</keyword>
<feature type="domain" description="Cadherin" evidence="18">
    <location>
        <begin position="1533"/>
        <end position="1641"/>
    </location>
</feature>
<feature type="domain" description="Cadherin" evidence="18">
    <location>
        <begin position="321"/>
        <end position="434"/>
    </location>
</feature>
<dbReference type="SMART" id="SM00181">
    <property type="entry name" value="EGF"/>
    <property type="match status" value="6"/>
</dbReference>
<dbReference type="InterPro" id="IPR015919">
    <property type="entry name" value="Cadherin-like_sf"/>
</dbReference>
<evidence type="ECO:0000256" key="7">
    <source>
        <dbReference type="ARBA" id="ARBA00022889"/>
    </source>
</evidence>
<organism evidence="19 20">
    <name type="scientific">Eptatretus burgeri</name>
    <name type="common">Inshore hagfish</name>
    <dbReference type="NCBI Taxonomy" id="7764"/>
    <lineage>
        <taxon>Eukaryota</taxon>
        <taxon>Metazoa</taxon>
        <taxon>Chordata</taxon>
        <taxon>Craniata</taxon>
        <taxon>Vertebrata</taxon>
        <taxon>Cyclostomata</taxon>
        <taxon>Myxini</taxon>
        <taxon>Myxiniformes</taxon>
        <taxon>Myxinidae</taxon>
        <taxon>Eptatretinae</taxon>
        <taxon>Eptatretus</taxon>
    </lineage>
</organism>
<dbReference type="InterPro" id="IPR018097">
    <property type="entry name" value="EGF_Ca-bd_CS"/>
</dbReference>
<keyword evidence="10 13" id="KW-1015">Disulfide bond</keyword>
<evidence type="ECO:0000256" key="6">
    <source>
        <dbReference type="ARBA" id="ARBA00022837"/>
    </source>
</evidence>
<reference evidence="19" key="1">
    <citation type="submission" date="2025-08" db="UniProtKB">
        <authorList>
            <consortium name="Ensembl"/>
        </authorList>
    </citation>
    <scope>IDENTIFICATION</scope>
</reference>
<feature type="compositionally biased region" description="Basic and acidic residues" evidence="14">
    <location>
        <begin position="3021"/>
        <end position="3030"/>
    </location>
</feature>
<feature type="domain" description="EGF-like" evidence="17">
    <location>
        <begin position="2234"/>
        <end position="2270"/>
    </location>
</feature>
<feature type="domain" description="EGF-like" evidence="17">
    <location>
        <begin position="1938"/>
        <end position="1974"/>
    </location>
</feature>
<dbReference type="GO" id="GO:0005886">
    <property type="term" value="C:plasma membrane"/>
    <property type="evidence" value="ECO:0007669"/>
    <property type="project" value="InterPro"/>
</dbReference>
<keyword evidence="3 15" id="KW-0812">Transmembrane</keyword>
<feature type="domain" description="EGF-like" evidence="17">
    <location>
        <begin position="1839"/>
        <end position="1898"/>
    </location>
</feature>
<dbReference type="PROSITE" id="PS00232">
    <property type="entry name" value="CADHERIN_1"/>
    <property type="match status" value="3"/>
</dbReference>
<dbReference type="FunFam" id="2.60.40.60:FF:000020">
    <property type="entry name" value="Dachsous cadherin-related 1b"/>
    <property type="match status" value="5"/>
</dbReference>
<keyword evidence="6 12" id="KW-0106">Calcium</keyword>
<dbReference type="Ensembl" id="ENSEBUT00000010812.1">
    <property type="protein sequence ID" value="ENSEBUP00000010269.1"/>
    <property type="gene ID" value="ENSEBUG00000006576.1"/>
</dbReference>
<feature type="domain" description="Cadherin" evidence="18">
    <location>
        <begin position="1325"/>
        <end position="1428"/>
    </location>
</feature>
<feature type="domain" description="EGF-like" evidence="17">
    <location>
        <begin position="1976"/>
        <end position="2012"/>
    </location>
</feature>
<evidence type="ECO:0008006" key="21">
    <source>
        <dbReference type="Google" id="ProtNLM"/>
    </source>
</evidence>
<feature type="region of interest" description="Disordered" evidence="14">
    <location>
        <begin position="2854"/>
        <end position="2965"/>
    </location>
</feature>
<dbReference type="Proteomes" id="UP000694388">
    <property type="component" value="Unplaced"/>
</dbReference>
<dbReference type="SMART" id="SM00282">
    <property type="entry name" value="LamG"/>
    <property type="match status" value="2"/>
</dbReference>
<dbReference type="InterPro" id="IPR000152">
    <property type="entry name" value="EGF-type_Asp/Asn_hydroxyl_site"/>
</dbReference>
<dbReference type="InterPro" id="IPR013320">
    <property type="entry name" value="ConA-like_dom_sf"/>
</dbReference>
<name>A0A8C4Q5V1_EPTBU</name>
<keyword evidence="8 15" id="KW-1133">Transmembrane helix</keyword>
<feature type="domain" description="Cadherin" evidence="18">
    <location>
        <begin position="1115"/>
        <end position="1217"/>
    </location>
</feature>
<evidence type="ECO:0000256" key="2">
    <source>
        <dbReference type="ARBA" id="ARBA00022536"/>
    </source>
</evidence>
<dbReference type="InterPro" id="IPR001791">
    <property type="entry name" value="Laminin_G"/>
</dbReference>
<dbReference type="InterPro" id="IPR000742">
    <property type="entry name" value="EGF"/>
</dbReference>
<dbReference type="PANTHER" id="PTHR24026">
    <property type="entry name" value="FAT ATYPICAL CADHERIN-RELATED"/>
    <property type="match status" value="1"/>
</dbReference>
<feature type="domain" description="Cadherin" evidence="18">
    <location>
        <begin position="1218"/>
        <end position="1324"/>
    </location>
</feature>
<dbReference type="CDD" id="cd11304">
    <property type="entry name" value="Cadherin_repeat"/>
    <property type="match status" value="15"/>
</dbReference>
<dbReference type="Pfam" id="PF00028">
    <property type="entry name" value="Cadherin"/>
    <property type="match status" value="11"/>
</dbReference>
<dbReference type="PRINTS" id="PR00205">
    <property type="entry name" value="CADHERIN"/>
</dbReference>
<dbReference type="InterPro" id="IPR013032">
    <property type="entry name" value="EGF-like_CS"/>
</dbReference>
<feature type="disulfide bond" evidence="13">
    <location>
        <begin position="2529"/>
        <end position="2538"/>
    </location>
</feature>
<feature type="domain" description="Cadherin" evidence="18">
    <location>
        <begin position="716"/>
        <end position="810"/>
    </location>
</feature>
<feature type="disulfide bond" evidence="13">
    <location>
        <begin position="1888"/>
        <end position="1897"/>
    </location>
</feature>
<dbReference type="Gene3D" id="2.60.120.200">
    <property type="match status" value="2"/>
</dbReference>
<feature type="region of interest" description="Disordered" evidence="14">
    <location>
        <begin position="2640"/>
        <end position="2677"/>
    </location>
</feature>
<feature type="region of interest" description="Disordered" evidence="14">
    <location>
        <begin position="3021"/>
        <end position="3057"/>
    </location>
</feature>
<feature type="disulfide bond" evidence="13">
    <location>
        <begin position="2002"/>
        <end position="2011"/>
    </location>
</feature>
<evidence type="ECO:0000259" key="16">
    <source>
        <dbReference type="PROSITE" id="PS50025"/>
    </source>
</evidence>
<dbReference type="PROSITE" id="PS01186">
    <property type="entry name" value="EGF_2"/>
    <property type="match status" value="3"/>
</dbReference>
<feature type="transmembrane region" description="Helical" evidence="15">
    <location>
        <begin position="2580"/>
        <end position="2603"/>
    </location>
</feature>
<dbReference type="FunFam" id="2.60.40.60:FF:000080">
    <property type="entry name" value="FAT atypical cadherin 1"/>
    <property type="match status" value="1"/>
</dbReference>
<evidence type="ECO:0000256" key="12">
    <source>
        <dbReference type="PROSITE-ProRule" id="PRU00043"/>
    </source>
</evidence>
<dbReference type="Pfam" id="PF00008">
    <property type="entry name" value="EGF"/>
    <property type="match status" value="3"/>
</dbReference>
<feature type="domain" description="Cadherin" evidence="18">
    <location>
        <begin position="51"/>
        <end position="157"/>
    </location>
</feature>
<feature type="domain" description="Cadherin" evidence="18">
    <location>
        <begin position="910"/>
        <end position="1012"/>
    </location>
</feature>
<dbReference type="CDD" id="cd00110">
    <property type="entry name" value="LamG"/>
    <property type="match status" value="2"/>
</dbReference>
<dbReference type="PROSITE" id="PS50025">
    <property type="entry name" value="LAM_G_DOMAIN"/>
    <property type="match status" value="2"/>
</dbReference>
<evidence type="ECO:0000313" key="20">
    <source>
        <dbReference type="Proteomes" id="UP000694388"/>
    </source>
</evidence>
<feature type="compositionally biased region" description="Polar residues" evidence="14">
    <location>
        <begin position="3035"/>
        <end position="3051"/>
    </location>
</feature>
<dbReference type="SUPFAM" id="SSF57196">
    <property type="entry name" value="EGF/Laminin"/>
    <property type="match status" value="3"/>
</dbReference>
<dbReference type="FunFam" id="2.10.25.10:FF:000004">
    <property type="entry name" value="Neurogenic locus notch 1"/>
    <property type="match status" value="1"/>
</dbReference>
<dbReference type="GO" id="GO:0007156">
    <property type="term" value="P:homophilic cell adhesion via plasma membrane adhesion molecules"/>
    <property type="evidence" value="ECO:0007669"/>
    <property type="project" value="InterPro"/>
</dbReference>
<evidence type="ECO:0000256" key="11">
    <source>
        <dbReference type="ARBA" id="ARBA00023180"/>
    </source>
</evidence>
<dbReference type="FunFam" id="2.60.40.60:FF:000116">
    <property type="entry name" value="Dachsous cadherin-related 2"/>
    <property type="match status" value="1"/>
</dbReference>